<dbReference type="RefSeq" id="WP_346820543.1">
    <property type="nucleotide sequence ID" value="NZ_JBDKWZ010000003.1"/>
</dbReference>
<evidence type="ECO:0000259" key="1">
    <source>
        <dbReference type="Pfam" id="PF03190"/>
    </source>
</evidence>
<dbReference type="InterPro" id="IPR036249">
    <property type="entry name" value="Thioredoxin-like_sf"/>
</dbReference>
<proteinExistence type="predicted"/>
<evidence type="ECO:0000313" key="3">
    <source>
        <dbReference type="Proteomes" id="UP001403385"/>
    </source>
</evidence>
<feature type="domain" description="Spermatogenesis-associated protein 20-like TRX" evidence="1">
    <location>
        <begin position="33"/>
        <end position="87"/>
    </location>
</feature>
<dbReference type="AlphaFoldDB" id="A0AAW9S8U6"/>
<sequence>MKSLHLLLFIVVYTTVSLSYAQSVKFEKSDFFTALQKAQTENKYLFVEYGVYCGYCQLMKKEVFIQPEVGKFYNQNFINIVLDETSSIGIDMGERFHIYLYPTFLFFNPKGELVHLIGSYRKPDEIIEEGKKALYAPYSVPNGVWWNQLKTQDEKVYSLFNLANQAYQKLNAPSLDYTQMQDLNLKDFTVTHPQELSSALSLIEQSLAIEHYYFNVFTGTIIHYLAGNRVQALALAKEGLNNFPHHTNKSRYSRDQVLYEVIKKLE</sequence>
<dbReference type="SUPFAM" id="SSF52833">
    <property type="entry name" value="Thioredoxin-like"/>
    <property type="match status" value="1"/>
</dbReference>
<dbReference type="Gene3D" id="3.40.30.10">
    <property type="entry name" value="Glutaredoxin"/>
    <property type="match status" value="1"/>
</dbReference>
<name>A0AAW9S8U6_9BACT</name>
<dbReference type="Proteomes" id="UP001403385">
    <property type="component" value="Unassembled WGS sequence"/>
</dbReference>
<gene>
    <name evidence="2" type="ORF">AAG747_07555</name>
</gene>
<keyword evidence="3" id="KW-1185">Reference proteome</keyword>
<dbReference type="InterPro" id="IPR004879">
    <property type="entry name" value="Ssp411-like_TRX"/>
</dbReference>
<reference evidence="2 3" key="1">
    <citation type="submission" date="2024-04" db="EMBL/GenBank/DDBJ databases">
        <title>Novel genus in family Flammeovirgaceae.</title>
        <authorList>
            <person name="Nguyen T.H."/>
            <person name="Vuong T.Q."/>
            <person name="Le H."/>
            <person name="Kim S.-G."/>
        </authorList>
    </citation>
    <scope>NUCLEOTIDE SEQUENCE [LARGE SCALE GENOMIC DNA]</scope>
    <source>
        <strain evidence="2 3">JCM 23209</strain>
    </source>
</reference>
<comment type="caution">
    <text evidence="2">The sequence shown here is derived from an EMBL/GenBank/DDBJ whole genome shotgun (WGS) entry which is preliminary data.</text>
</comment>
<dbReference type="EMBL" id="JBDKWZ010000003">
    <property type="protein sequence ID" value="MEN7547758.1"/>
    <property type="molecule type" value="Genomic_DNA"/>
</dbReference>
<evidence type="ECO:0000313" key="2">
    <source>
        <dbReference type="EMBL" id="MEN7547758.1"/>
    </source>
</evidence>
<dbReference type="Pfam" id="PF03190">
    <property type="entry name" value="Thioredox_DsbH"/>
    <property type="match status" value="1"/>
</dbReference>
<accession>A0AAW9S8U6</accession>
<organism evidence="2 3">
    <name type="scientific">Rapidithrix thailandica</name>
    <dbReference type="NCBI Taxonomy" id="413964"/>
    <lineage>
        <taxon>Bacteria</taxon>
        <taxon>Pseudomonadati</taxon>
        <taxon>Bacteroidota</taxon>
        <taxon>Cytophagia</taxon>
        <taxon>Cytophagales</taxon>
        <taxon>Flammeovirgaceae</taxon>
        <taxon>Rapidithrix</taxon>
    </lineage>
</organism>
<protein>
    <submittedName>
        <fullName evidence="2">DUF255 domain-containing protein</fullName>
    </submittedName>
</protein>